<dbReference type="Pfam" id="PF01047">
    <property type="entry name" value="MarR"/>
    <property type="match status" value="1"/>
</dbReference>
<evidence type="ECO:0000256" key="3">
    <source>
        <dbReference type="ARBA" id="ARBA00023163"/>
    </source>
</evidence>
<dbReference type="AlphaFoldDB" id="A0A157MDC8"/>
<dbReference type="RefSeq" id="WP_082887116.1">
    <property type="nucleotide sequence ID" value="NZ_FKBS01000012.1"/>
</dbReference>
<evidence type="ECO:0000313" key="6">
    <source>
        <dbReference type="Proteomes" id="UP000077037"/>
    </source>
</evidence>
<evidence type="ECO:0000256" key="1">
    <source>
        <dbReference type="ARBA" id="ARBA00023015"/>
    </source>
</evidence>
<evidence type="ECO:0000313" key="5">
    <source>
        <dbReference type="EMBL" id="SAI07031.1"/>
    </source>
</evidence>
<dbReference type="InterPro" id="IPR036388">
    <property type="entry name" value="WH-like_DNA-bd_sf"/>
</dbReference>
<dbReference type="PANTHER" id="PTHR42756">
    <property type="entry name" value="TRANSCRIPTIONAL REGULATOR, MARR"/>
    <property type="match status" value="1"/>
</dbReference>
<dbReference type="Gene3D" id="1.10.10.10">
    <property type="entry name" value="Winged helix-like DNA-binding domain superfamily/Winged helix DNA-binding domain"/>
    <property type="match status" value="1"/>
</dbReference>
<evidence type="ECO:0000259" key="4">
    <source>
        <dbReference type="PROSITE" id="PS50995"/>
    </source>
</evidence>
<dbReference type="OrthoDB" id="1467380at2"/>
<organism evidence="5 6">
    <name type="scientific">Bordetella ansorpii</name>
    <dbReference type="NCBI Taxonomy" id="288768"/>
    <lineage>
        <taxon>Bacteria</taxon>
        <taxon>Pseudomonadati</taxon>
        <taxon>Pseudomonadota</taxon>
        <taxon>Betaproteobacteria</taxon>
        <taxon>Burkholderiales</taxon>
        <taxon>Alcaligenaceae</taxon>
        <taxon>Bordetella</taxon>
    </lineage>
</organism>
<sequence length="149" mass="16558">MPTPHQGLLVVQHVGQTYRVMQSAFSSRVGHPLPRWRILYSLYELGSSSQKVLAERCRLDPASLTRQLQAMQKLGWIERAVDAGDNRLTNASLTRTGREVVEEALPRRAAFFREMLEGLSEQQVGLLNDALSTLESNAEAASGRGQPVE</sequence>
<dbReference type="EMBL" id="FKBS01000012">
    <property type="protein sequence ID" value="SAI07031.1"/>
    <property type="molecule type" value="Genomic_DNA"/>
</dbReference>
<gene>
    <name evidence="5" type="ORF">SAMEA1982600_01190</name>
</gene>
<dbReference type="InterPro" id="IPR036390">
    <property type="entry name" value="WH_DNA-bd_sf"/>
</dbReference>
<dbReference type="InterPro" id="IPR000835">
    <property type="entry name" value="HTH_MarR-typ"/>
</dbReference>
<dbReference type="GO" id="GO:0003700">
    <property type="term" value="F:DNA-binding transcription factor activity"/>
    <property type="evidence" value="ECO:0007669"/>
    <property type="project" value="InterPro"/>
</dbReference>
<accession>A0A157MDC8</accession>
<dbReference type="GO" id="GO:0003677">
    <property type="term" value="F:DNA binding"/>
    <property type="evidence" value="ECO:0007669"/>
    <property type="project" value="UniProtKB-KW"/>
</dbReference>
<evidence type="ECO:0000256" key="2">
    <source>
        <dbReference type="ARBA" id="ARBA00023125"/>
    </source>
</evidence>
<protein>
    <submittedName>
        <fullName evidence="5">MarR family transcriptional regulator</fullName>
    </submittedName>
</protein>
<keyword evidence="1" id="KW-0805">Transcription regulation</keyword>
<dbReference type="PROSITE" id="PS50995">
    <property type="entry name" value="HTH_MARR_2"/>
    <property type="match status" value="1"/>
</dbReference>
<proteinExistence type="predicted"/>
<dbReference type="PRINTS" id="PR00598">
    <property type="entry name" value="HTHMARR"/>
</dbReference>
<keyword evidence="3" id="KW-0804">Transcription</keyword>
<dbReference type="PANTHER" id="PTHR42756:SF1">
    <property type="entry name" value="TRANSCRIPTIONAL REPRESSOR OF EMRAB OPERON"/>
    <property type="match status" value="1"/>
</dbReference>
<dbReference type="SUPFAM" id="SSF46785">
    <property type="entry name" value="Winged helix' DNA-binding domain"/>
    <property type="match status" value="1"/>
</dbReference>
<name>A0A157MDC8_9BORD</name>
<dbReference type="Proteomes" id="UP000077037">
    <property type="component" value="Unassembled WGS sequence"/>
</dbReference>
<keyword evidence="2" id="KW-0238">DNA-binding</keyword>
<feature type="domain" description="HTH marR-type" evidence="4">
    <location>
        <begin position="1"/>
        <end position="136"/>
    </location>
</feature>
<dbReference type="SMART" id="SM00347">
    <property type="entry name" value="HTH_MARR"/>
    <property type="match status" value="1"/>
</dbReference>
<reference evidence="5 6" key="1">
    <citation type="submission" date="2016-03" db="EMBL/GenBank/DDBJ databases">
        <authorList>
            <consortium name="Pathogen Informatics"/>
        </authorList>
    </citation>
    <scope>NUCLEOTIDE SEQUENCE [LARGE SCALE GENOMIC DNA]</scope>
    <source>
        <strain evidence="5 6">NCTC13364</strain>
    </source>
</reference>